<dbReference type="GO" id="GO:0003735">
    <property type="term" value="F:structural constituent of ribosome"/>
    <property type="evidence" value="ECO:0007669"/>
    <property type="project" value="InterPro"/>
</dbReference>
<dbReference type="EMBL" id="KK107558">
    <property type="protein sequence ID" value="EZA48957.1"/>
    <property type="molecule type" value="Genomic_DNA"/>
</dbReference>
<dbReference type="SMART" id="SM00739">
    <property type="entry name" value="KOW"/>
    <property type="match status" value="1"/>
</dbReference>
<dbReference type="SUPFAM" id="SSF50104">
    <property type="entry name" value="Translation proteins SH3-like domain"/>
    <property type="match status" value="1"/>
</dbReference>
<name>A0A026VYV5_OOCBI</name>
<dbReference type="InterPro" id="IPR008991">
    <property type="entry name" value="Translation_prot_SH3-like_sf"/>
</dbReference>
<keyword evidence="3 6" id="KW-0687">Ribonucleoprotein</keyword>
<dbReference type="OMA" id="DFEWRFT"/>
<dbReference type="InterPro" id="IPR005825">
    <property type="entry name" value="Ribosomal_uL24_CS"/>
</dbReference>
<dbReference type="GO" id="GO:0005840">
    <property type="term" value="C:ribosome"/>
    <property type="evidence" value="ECO:0007669"/>
    <property type="project" value="UniProtKB-KW"/>
</dbReference>
<evidence type="ECO:0000313" key="11">
    <source>
        <dbReference type="Proteomes" id="UP000279307"/>
    </source>
</evidence>
<dbReference type="NCBIfam" id="TIGR01079">
    <property type="entry name" value="rplX_bact"/>
    <property type="match status" value="1"/>
</dbReference>
<protein>
    <recommendedName>
        <fullName evidence="4">Large ribosomal subunit protein uL24m</fullName>
    </recommendedName>
    <alternativeName>
        <fullName evidence="5">39S ribosomal protein L24, mitochondrial</fullName>
    </alternativeName>
</protein>
<evidence type="ECO:0000256" key="3">
    <source>
        <dbReference type="ARBA" id="ARBA00023274"/>
    </source>
</evidence>
<dbReference type="GO" id="GO:0006412">
    <property type="term" value="P:translation"/>
    <property type="evidence" value="ECO:0007669"/>
    <property type="project" value="InterPro"/>
</dbReference>
<evidence type="ECO:0000256" key="6">
    <source>
        <dbReference type="RuleBase" id="RU003477"/>
    </source>
</evidence>
<sequence>MRLTSSLLLKHVGKWSKKYANLPDRYIERSMRQVYWKTPNKPNYLQRTVERRRFRFSIHRPWTNYFHQDNAPGKIDFIYVEPIKNWSFFRGDRVEVLVGKDKGKQGIVKDIYQERNWIIVEGLNTKLECVMKDKDFPGIYMQREQPLLVTTQVQLVDPSDLHKTDIEWRYTEDGRHVRISVRTGREIPIPASAEETRDYKTPALYKEQPKDTTKDDVTNITFEPKLKTFEMDIMDEMGIKEDRIPKKTYWY</sequence>
<dbReference type="OrthoDB" id="359154at2759"/>
<dbReference type="Pfam" id="PF00467">
    <property type="entry name" value="KOW"/>
    <property type="match status" value="1"/>
</dbReference>
<dbReference type="Proteomes" id="UP000279307">
    <property type="component" value="Chromosome 12"/>
</dbReference>
<dbReference type="CDD" id="cd06089">
    <property type="entry name" value="KOW_RPL26"/>
    <property type="match status" value="1"/>
</dbReference>
<evidence type="ECO:0000256" key="2">
    <source>
        <dbReference type="ARBA" id="ARBA00022980"/>
    </source>
</evidence>
<evidence type="ECO:0000259" key="7">
    <source>
        <dbReference type="SMART" id="SM00739"/>
    </source>
</evidence>
<dbReference type="GO" id="GO:0003723">
    <property type="term" value="F:RNA binding"/>
    <property type="evidence" value="ECO:0007669"/>
    <property type="project" value="InterPro"/>
</dbReference>
<dbReference type="InterPro" id="IPR014722">
    <property type="entry name" value="Rib_uL2_dom2"/>
</dbReference>
<evidence type="ECO:0000256" key="4">
    <source>
        <dbReference type="ARBA" id="ARBA00035283"/>
    </source>
</evidence>
<dbReference type="EMBL" id="QOIP01000012">
    <property type="protein sequence ID" value="RLU16097.1"/>
    <property type="molecule type" value="Genomic_DNA"/>
</dbReference>
<dbReference type="STRING" id="2015173.A0A026VYV5"/>
<evidence type="ECO:0000256" key="5">
    <source>
        <dbReference type="ARBA" id="ARBA00035357"/>
    </source>
</evidence>
<gene>
    <name evidence="9" type="ORF">DMN91_011855</name>
    <name evidence="8" type="ORF">X777_12403</name>
</gene>
<proteinExistence type="inferred from homology"/>
<keyword evidence="10" id="KW-1185">Reference proteome</keyword>
<dbReference type="AlphaFoldDB" id="A0A026VYV5"/>
<evidence type="ECO:0000313" key="9">
    <source>
        <dbReference type="EMBL" id="RLU16097.1"/>
    </source>
</evidence>
<comment type="similarity">
    <text evidence="1 6">Belongs to the universal ribosomal protein uL24 family.</text>
</comment>
<reference evidence="9 11" key="2">
    <citation type="journal article" date="2018" name="Genome Res.">
        <title>The genomic architecture and molecular evolution of ant odorant receptors.</title>
        <authorList>
            <person name="McKenzie S.K."/>
            <person name="Kronauer D.J.C."/>
        </authorList>
    </citation>
    <scope>NUCLEOTIDE SEQUENCE [LARGE SCALE GENOMIC DNA]</scope>
    <source>
        <strain evidence="9">Clonal line C1</strain>
    </source>
</reference>
<keyword evidence="2 6" id="KW-0689">Ribosomal protein</keyword>
<evidence type="ECO:0000313" key="10">
    <source>
        <dbReference type="Proteomes" id="UP000053097"/>
    </source>
</evidence>
<reference evidence="8 10" key="1">
    <citation type="journal article" date="2014" name="Curr. Biol.">
        <title>The genome of the clonal raider ant Cerapachys biroi.</title>
        <authorList>
            <person name="Oxley P.R."/>
            <person name="Ji L."/>
            <person name="Fetter-Pruneda I."/>
            <person name="McKenzie S.K."/>
            <person name="Li C."/>
            <person name="Hu H."/>
            <person name="Zhang G."/>
            <person name="Kronauer D.J."/>
        </authorList>
    </citation>
    <scope>NUCLEOTIDE SEQUENCE [LARGE SCALE GENOMIC DNA]</scope>
</reference>
<dbReference type="Pfam" id="PF17136">
    <property type="entry name" value="ribosomal_L24"/>
    <property type="match status" value="1"/>
</dbReference>
<organism evidence="8 10">
    <name type="scientific">Ooceraea biroi</name>
    <name type="common">Clonal raider ant</name>
    <name type="synonym">Cerapachys biroi</name>
    <dbReference type="NCBI Taxonomy" id="2015173"/>
    <lineage>
        <taxon>Eukaryota</taxon>
        <taxon>Metazoa</taxon>
        <taxon>Ecdysozoa</taxon>
        <taxon>Arthropoda</taxon>
        <taxon>Hexapoda</taxon>
        <taxon>Insecta</taxon>
        <taxon>Pterygota</taxon>
        <taxon>Neoptera</taxon>
        <taxon>Endopterygota</taxon>
        <taxon>Hymenoptera</taxon>
        <taxon>Apocrita</taxon>
        <taxon>Aculeata</taxon>
        <taxon>Formicoidea</taxon>
        <taxon>Formicidae</taxon>
        <taxon>Dorylinae</taxon>
        <taxon>Ooceraea</taxon>
    </lineage>
</organism>
<evidence type="ECO:0000256" key="1">
    <source>
        <dbReference type="ARBA" id="ARBA00010618"/>
    </source>
</evidence>
<feature type="domain" description="KOW" evidence="7">
    <location>
        <begin position="87"/>
        <end position="114"/>
    </location>
</feature>
<reference evidence="9" key="3">
    <citation type="submission" date="2018-07" db="EMBL/GenBank/DDBJ databases">
        <authorList>
            <person name="Mckenzie S.K."/>
            <person name="Kronauer D.J.C."/>
        </authorList>
    </citation>
    <scope>NUCLEOTIDE SEQUENCE</scope>
    <source>
        <strain evidence="9">Clonal line C1</strain>
    </source>
</reference>
<dbReference type="Proteomes" id="UP000053097">
    <property type="component" value="Unassembled WGS sequence"/>
</dbReference>
<dbReference type="PANTHER" id="PTHR12903">
    <property type="entry name" value="MITOCHONDRIAL RIBOSOMAL PROTEIN L24"/>
    <property type="match status" value="1"/>
</dbReference>
<dbReference type="InterPro" id="IPR005824">
    <property type="entry name" value="KOW"/>
</dbReference>
<accession>A0A026VYV5</accession>
<evidence type="ECO:0000313" key="8">
    <source>
        <dbReference type="EMBL" id="EZA48957.1"/>
    </source>
</evidence>
<dbReference type="InterPro" id="IPR003256">
    <property type="entry name" value="Ribosomal_uL24"/>
</dbReference>
<dbReference type="Gene3D" id="2.30.30.30">
    <property type="match status" value="1"/>
</dbReference>
<dbReference type="GO" id="GO:1990904">
    <property type="term" value="C:ribonucleoprotein complex"/>
    <property type="evidence" value="ECO:0007669"/>
    <property type="project" value="UniProtKB-KW"/>
</dbReference>
<dbReference type="PROSITE" id="PS01108">
    <property type="entry name" value="RIBOSOMAL_L24"/>
    <property type="match status" value="1"/>
</dbReference>
<dbReference type="InterPro" id="IPR057264">
    <property type="entry name" value="Ribosomal_uL24_C"/>
</dbReference>
<dbReference type="InterPro" id="IPR041988">
    <property type="entry name" value="Ribosomal_uL24_KOW"/>
</dbReference>